<proteinExistence type="predicted"/>
<dbReference type="OrthoDB" id="2891411at2759"/>
<reference evidence="1" key="1">
    <citation type="submission" date="2020-05" db="EMBL/GenBank/DDBJ databases">
        <title>Mycena genomes resolve the evolution of fungal bioluminescence.</title>
        <authorList>
            <person name="Tsai I.J."/>
        </authorList>
    </citation>
    <scope>NUCLEOTIDE SEQUENCE</scope>
    <source>
        <strain evidence="1">CCC161011</strain>
    </source>
</reference>
<evidence type="ECO:0000313" key="1">
    <source>
        <dbReference type="EMBL" id="KAF7371617.1"/>
    </source>
</evidence>
<name>A0A8H6Z6G1_9AGAR</name>
<dbReference type="EMBL" id="JACAZI010000001">
    <property type="protein sequence ID" value="KAF7371617.1"/>
    <property type="molecule type" value="Genomic_DNA"/>
</dbReference>
<comment type="caution">
    <text evidence="1">The sequence shown here is derived from an EMBL/GenBank/DDBJ whole genome shotgun (WGS) entry which is preliminary data.</text>
</comment>
<sequence length="120" mass="13727">MQIFAIGDLMDAMTQALRPLTFQAVHTFTLPPTMVPLAQQFSQSPFLHNEPTFCTHAFNVANSLSHLVQIPLIHVGGLTPEIVRLLEYMPNLRQIDLIDYHYHFWTHPHIELIATAQEIL</sequence>
<gene>
    <name evidence="1" type="ORF">MVEN_00017200</name>
</gene>
<accession>A0A8H6Z6G1</accession>
<dbReference type="Proteomes" id="UP000620124">
    <property type="component" value="Unassembled WGS sequence"/>
</dbReference>
<dbReference type="AlphaFoldDB" id="A0A8H6Z6G1"/>
<protein>
    <submittedName>
        <fullName evidence="1">Uncharacterized protein</fullName>
    </submittedName>
</protein>
<evidence type="ECO:0000313" key="2">
    <source>
        <dbReference type="Proteomes" id="UP000620124"/>
    </source>
</evidence>
<keyword evidence="2" id="KW-1185">Reference proteome</keyword>
<organism evidence="1 2">
    <name type="scientific">Mycena venus</name>
    <dbReference type="NCBI Taxonomy" id="2733690"/>
    <lineage>
        <taxon>Eukaryota</taxon>
        <taxon>Fungi</taxon>
        <taxon>Dikarya</taxon>
        <taxon>Basidiomycota</taxon>
        <taxon>Agaricomycotina</taxon>
        <taxon>Agaricomycetes</taxon>
        <taxon>Agaricomycetidae</taxon>
        <taxon>Agaricales</taxon>
        <taxon>Marasmiineae</taxon>
        <taxon>Mycenaceae</taxon>
        <taxon>Mycena</taxon>
    </lineage>
</organism>